<name>A0A7H9BYJ4_PARPN</name>
<sequence length="102" mass="10153">MKIQALRGMVGSYGALRRGQVADIDDHIAEKLVKAGRAVPVEAAAADPIPASEPGPVSGADAKDTRQAGGRAGKAKPASSSPAAQAPETSGQVSPPSEDNPA</sequence>
<reference evidence="2 3" key="1">
    <citation type="submission" date="2020-07" db="EMBL/GenBank/DDBJ databases">
        <title>The complete genome of Paracoccus pantotrophus ACCC 10489.</title>
        <authorList>
            <person name="Si Y."/>
        </authorList>
    </citation>
    <scope>NUCLEOTIDE SEQUENCE [LARGE SCALE GENOMIC DNA]</scope>
    <source>
        <strain evidence="2 3">ACCC10489</strain>
    </source>
</reference>
<proteinExistence type="predicted"/>
<evidence type="ECO:0000313" key="2">
    <source>
        <dbReference type="EMBL" id="QLH15855.1"/>
    </source>
</evidence>
<gene>
    <name evidence="2" type="ORF">HYQ43_17125</name>
</gene>
<evidence type="ECO:0000313" key="3">
    <source>
        <dbReference type="Proteomes" id="UP000509322"/>
    </source>
</evidence>
<evidence type="ECO:0000256" key="1">
    <source>
        <dbReference type="SAM" id="MobiDB-lite"/>
    </source>
</evidence>
<accession>A0A7H9BYJ4</accession>
<organism evidence="2 3">
    <name type="scientific">Paracoccus pantotrophus</name>
    <name type="common">Thiosphaera pantotropha</name>
    <dbReference type="NCBI Taxonomy" id="82367"/>
    <lineage>
        <taxon>Bacteria</taxon>
        <taxon>Pseudomonadati</taxon>
        <taxon>Pseudomonadota</taxon>
        <taxon>Alphaproteobacteria</taxon>
        <taxon>Rhodobacterales</taxon>
        <taxon>Paracoccaceae</taxon>
        <taxon>Paracoccus</taxon>
    </lineage>
</organism>
<dbReference type="EMBL" id="CP058690">
    <property type="protein sequence ID" value="QLH15855.1"/>
    <property type="molecule type" value="Genomic_DNA"/>
</dbReference>
<feature type="compositionally biased region" description="Low complexity" evidence="1">
    <location>
        <begin position="45"/>
        <end position="54"/>
    </location>
</feature>
<feature type="compositionally biased region" description="Low complexity" evidence="1">
    <location>
        <begin position="75"/>
        <end position="87"/>
    </location>
</feature>
<feature type="region of interest" description="Disordered" evidence="1">
    <location>
        <begin position="45"/>
        <end position="102"/>
    </location>
</feature>
<protein>
    <submittedName>
        <fullName evidence="2">Uncharacterized protein</fullName>
    </submittedName>
</protein>
<dbReference type="Proteomes" id="UP000509322">
    <property type="component" value="Chromosome 2"/>
</dbReference>
<dbReference type="RefSeq" id="WP_179921751.1">
    <property type="nucleotide sequence ID" value="NZ_CP058690.1"/>
</dbReference>
<feature type="compositionally biased region" description="Polar residues" evidence="1">
    <location>
        <begin position="88"/>
        <end position="102"/>
    </location>
</feature>
<dbReference type="AlphaFoldDB" id="A0A7H9BYJ4"/>